<dbReference type="RefSeq" id="WP_184658206.1">
    <property type="nucleotide sequence ID" value="NZ_CP031518.1"/>
</dbReference>
<evidence type="ECO:0000313" key="3">
    <source>
        <dbReference type="EMBL" id="MBB5225681.1"/>
    </source>
</evidence>
<organism evidence="3 4">
    <name type="scientific">Treponema ruminis</name>
    <dbReference type="NCBI Taxonomy" id="744515"/>
    <lineage>
        <taxon>Bacteria</taxon>
        <taxon>Pseudomonadati</taxon>
        <taxon>Spirochaetota</taxon>
        <taxon>Spirochaetia</taxon>
        <taxon>Spirochaetales</taxon>
        <taxon>Treponemataceae</taxon>
        <taxon>Treponema</taxon>
    </lineage>
</organism>
<gene>
    <name evidence="3" type="ORF">HNP76_001038</name>
</gene>
<evidence type="ECO:0000259" key="2">
    <source>
        <dbReference type="Pfam" id="PF17131"/>
    </source>
</evidence>
<evidence type="ECO:0000313" key="4">
    <source>
        <dbReference type="Proteomes" id="UP000518887"/>
    </source>
</evidence>
<dbReference type="EMBL" id="JACHFQ010000003">
    <property type="protein sequence ID" value="MBB5225681.1"/>
    <property type="molecule type" value="Genomic_DNA"/>
</dbReference>
<feature type="chain" id="PRO_5031228742" description="Uncharacterized protein TP-0789 domain-containing protein" evidence="1">
    <location>
        <begin position="23"/>
        <end position="263"/>
    </location>
</feature>
<proteinExistence type="predicted"/>
<feature type="domain" description="Uncharacterized protein TP-0789" evidence="2">
    <location>
        <begin position="74"/>
        <end position="260"/>
    </location>
</feature>
<keyword evidence="1" id="KW-0732">Signal</keyword>
<dbReference type="Proteomes" id="UP000518887">
    <property type="component" value="Unassembled WGS sequence"/>
</dbReference>
<name>A0A7W8G8J7_9SPIR</name>
<comment type="caution">
    <text evidence="3">The sequence shown here is derived from an EMBL/GenBank/DDBJ whole genome shotgun (WGS) entry which is preliminary data.</text>
</comment>
<feature type="signal peptide" evidence="1">
    <location>
        <begin position="1"/>
        <end position="22"/>
    </location>
</feature>
<protein>
    <recommendedName>
        <fullName evidence="2">Uncharacterized protein TP-0789 domain-containing protein</fullName>
    </recommendedName>
</protein>
<dbReference type="Gene3D" id="2.50.20.10">
    <property type="entry name" value="Lipoprotein localisation LolA/LolB/LppX"/>
    <property type="match status" value="1"/>
</dbReference>
<reference evidence="3 4" key="1">
    <citation type="submission" date="2020-08" db="EMBL/GenBank/DDBJ databases">
        <title>Genomic Encyclopedia of Type Strains, Phase IV (KMG-IV): sequencing the most valuable type-strain genomes for metagenomic binning, comparative biology and taxonomic classification.</title>
        <authorList>
            <person name="Goeker M."/>
        </authorList>
    </citation>
    <scope>NUCLEOTIDE SEQUENCE [LARGE SCALE GENOMIC DNA]</scope>
    <source>
        <strain evidence="3 4">DSM 103462</strain>
    </source>
</reference>
<dbReference type="AlphaFoldDB" id="A0A7W8G8J7"/>
<dbReference type="Pfam" id="PF17131">
    <property type="entry name" value="LolA_like"/>
    <property type="match status" value="1"/>
</dbReference>
<sequence>MKLSKKFTALALALTVGTSAFAIDGTEIMTKVFDRQKPDFSKAAVQLTLAKNGKVEETRNVGEYGRCKNNLSDVVMIFLSPASVKDTRFLQKENDGKDDDKWIYLPSLKSTRRVAASDGSKSFVGTDFSYDDMSTREVADDTHELIKESEDKGNFKDLYVVKSTPKDPKSSQYQYRISYITKDAWIPTYIELYDKKGKLMKVNEIKRIDKMPGANGRVYNVPMENVMTNVQTGHSSTIKMVNVELDKPLSDRYFTTDFLSSGK</sequence>
<dbReference type="CDD" id="cd16329">
    <property type="entry name" value="LolA_like"/>
    <property type="match status" value="1"/>
</dbReference>
<accession>A0A7W8G8J7</accession>
<keyword evidence="4" id="KW-1185">Reference proteome</keyword>
<evidence type="ECO:0000256" key="1">
    <source>
        <dbReference type="SAM" id="SignalP"/>
    </source>
</evidence>
<dbReference type="InterPro" id="IPR033399">
    <property type="entry name" value="TP_0789-like"/>
</dbReference>